<reference evidence="1 2" key="1">
    <citation type="submission" date="2020-10" db="EMBL/GenBank/DDBJ databases">
        <title>Ramlibacter sp. HM2 16S ribosomal RNA gene Genome sequencing and assembly.</title>
        <authorList>
            <person name="Kang M."/>
        </authorList>
    </citation>
    <scope>NUCLEOTIDE SEQUENCE [LARGE SCALE GENOMIC DNA]</scope>
    <source>
        <strain evidence="1 2">HM2</strain>
    </source>
</reference>
<evidence type="ECO:0000313" key="1">
    <source>
        <dbReference type="EMBL" id="MBE7368201.1"/>
    </source>
</evidence>
<name>A0ABR9S3W1_9BURK</name>
<comment type="caution">
    <text evidence="1">The sequence shown here is derived from an EMBL/GenBank/DDBJ whole genome shotgun (WGS) entry which is preliminary data.</text>
</comment>
<keyword evidence="2" id="KW-1185">Reference proteome</keyword>
<gene>
    <name evidence="1" type="ORF">IM787_11640</name>
</gene>
<sequence>MDPRWQPPLGPVQPATASSPEACALLAGGWRAQAEECWVARDGGLGRLVSLEAWRALRDRAGFVRPRLQPQR</sequence>
<dbReference type="RefSeq" id="WP_193676807.1">
    <property type="nucleotide sequence ID" value="NZ_JADDIV010000003.1"/>
</dbReference>
<proteinExistence type="predicted"/>
<dbReference type="EMBL" id="JADDIV010000003">
    <property type="protein sequence ID" value="MBE7368201.1"/>
    <property type="molecule type" value="Genomic_DNA"/>
</dbReference>
<organism evidence="1 2">
    <name type="scientific">Ramlibacter pallidus</name>
    <dbReference type="NCBI Taxonomy" id="2780087"/>
    <lineage>
        <taxon>Bacteria</taxon>
        <taxon>Pseudomonadati</taxon>
        <taxon>Pseudomonadota</taxon>
        <taxon>Betaproteobacteria</taxon>
        <taxon>Burkholderiales</taxon>
        <taxon>Comamonadaceae</taxon>
        <taxon>Ramlibacter</taxon>
    </lineage>
</organism>
<dbReference type="Proteomes" id="UP000806285">
    <property type="component" value="Unassembled WGS sequence"/>
</dbReference>
<evidence type="ECO:0000313" key="2">
    <source>
        <dbReference type="Proteomes" id="UP000806285"/>
    </source>
</evidence>
<accession>A0ABR9S3W1</accession>
<protein>
    <submittedName>
        <fullName evidence="1">Uncharacterized protein</fullName>
    </submittedName>
</protein>